<keyword evidence="1" id="KW-1133">Transmembrane helix</keyword>
<comment type="caution">
    <text evidence="2">The sequence shown here is derived from an EMBL/GenBank/DDBJ whole genome shotgun (WGS) entry which is preliminary data.</text>
</comment>
<sequence>MNQLSNDLIKEARQKGVRRTALVVGAIAVALFLLSILQGLHYS</sequence>
<dbReference type="Proteomes" id="UP001595961">
    <property type="component" value="Unassembled WGS sequence"/>
</dbReference>
<name>A0ABV9C878_9GAMM</name>
<keyword evidence="1" id="KW-0812">Transmembrane</keyword>
<evidence type="ECO:0000256" key="1">
    <source>
        <dbReference type="SAM" id="Phobius"/>
    </source>
</evidence>
<keyword evidence="3" id="KW-1185">Reference proteome</keyword>
<organism evidence="2 3">
    <name type="scientific">Dyella halodurans</name>
    <dbReference type="NCBI Taxonomy" id="1920171"/>
    <lineage>
        <taxon>Bacteria</taxon>
        <taxon>Pseudomonadati</taxon>
        <taxon>Pseudomonadota</taxon>
        <taxon>Gammaproteobacteria</taxon>
        <taxon>Lysobacterales</taxon>
        <taxon>Rhodanobacteraceae</taxon>
        <taxon>Dyella</taxon>
    </lineage>
</organism>
<gene>
    <name evidence="2" type="ORF">ACFO5W_20080</name>
</gene>
<feature type="transmembrane region" description="Helical" evidence="1">
    <location>
        <begin position="21"/>
        <end position="40"/>
    </location>
</feature>
<accession>A0ABV9C878</accession>
<evidence type="ECO:0000313" key="2">
    <source>
        <dbReference type="EMBL" id="MFC4528953.1"/>
    </source>
</evidence>
<dbReference type="EMBL" id="JBHSGA010000025">
    <property type="protein sequence ID" value="MFC4528953.1"/>
    <property type="molecule type" value="Genomic_DNA"/>
</dbReference>
<proteinExistence type="predicted"/>
<keyword evidence="1" id="KW-0472">Membrane</keyword>
<evidence type="ECO:0000313" key="3">
    <source>
        <dbReference type="Proteomes" id="UP001595961"/>
    </source>
</evidence>
<dbReference type="RefSeq" id="WP_266151661.1">
    <property type="nucleotide sequence ID" value="NZ_CP064028.1"/>
</dbReference>
<reference evidence="3" key="1">
    <citation type="journal article" date="2019" name="Int. J. Syst. Evol. Microbiol.">
        <title>The Global Catalogue of Microorganisms (GCM) 10K type strain sequencing project: providing services to taxonomists for standard genome sequencing and annotation.</title>
        <authorList>
            <consortium name="The Broad Institute Genomics Platform"/>
            <consortium name="The Broad Institute Genome Sequencing Center for Infectious Disease"/>
            <person name="Wu L."/>
            <person name="Ma J."/>
        </authorList>
    </citation>
    <scope>NUCLEOTIDE SEQUENCE [LARGE SCALE GENOMIC DNA]</scope>
    <source>
        <strain evidence="3">CCM 4481</strain>
    </source>
</reference>
<protein>
    <submittedName>
        <fullName evidence="2">Uncharacterized protein</fullName>
    </submittedName>
</protein>